<comment type="caution">
    <text evidence="1">The sequence shown here is derived from an EMBL/GenBank/DDBJ whole genome shotgun (WGS) entry which is preliminary data.</text>
</comment>
<organism evidence="1 2">
    <name type="scientific">Liparis tanakae</name>
    <name type="common">Tanaka's snailfish</name>
    <dbReference type="NCBI Taxonomy" id="230148"/>
    <lineage>
        <taxon>Eukaryota</taxon>
        <taxon>Metazoa</taxon>
        <taxon>Chordata</taxon>
        <taxon>Craniata</taxon>
        <taxon>Vertebrata</taxon>
        <taxon>Euteleostomi</taxon>
        <taxon>Actinopterygii</taxon>
        <taxon>Neopterygii</taxon>
        <taxon>Teleostei</taxon>
        <taxon>Neoteleostei</taxon>
        <taxon>Acanthomorphata</taxon>
        <taxon>Eupercaria</taxon>
        <taxon>Perciformes</taxon>
        <taxon>Cottioidei</taxon>
        <taxon>Cottales</taxon>
        <taxon>Liparidae</taxon>
        <taxon>Liparis</taxon>
    </lineage>
</organism>
<dbReference type="OrthoDB" id="9995163at2759"/>
<dbReference type="Proteomes" id="UP000314294">
    <property type="component" value="Unassembled WGS sequence"/>
</dbReference>
<reference evidence="1 2" key="1">
    <citation type="submission" date="2019-03" db="EMBL/GenBank/DDBJ databases">
        <title>First draft genome of Liparis tanakae, snailfish: a comprehensive survey of snailfish specific genes.</title>
        <authorList>
            <person name="Kim W."/>
            <person name="Song I."/>
            <person name="Jeong J.-H."/>
            <person name="Kim D."/>
            <person name="Kim S."/>
            <person name="Ryu S."/>
            <person name="Song J.Y."/>
            <person name="Lee S.K."/>
        </authorList>
    </citation>
    <scope>NUCLEOTIDE SEQUENCE [LARGE SCALE GENOMIC DNA]</scope>
    <source>
        <tissue evidence="1">Muscle</tissue>
    </source>
</reference>
<name>A0A4Z2EJB3_9TELE</name>
<dbReference type="AlphaFoldDB" id="A0A4Z2EJB3"/>
<dbReference type="EMBL" id="SRLO01006609">
    <property type="protein sequence ID" value="TNN28670.1"/>
    <property type="molecule type" value="Genomic_DNA"/>
</dbReference>
<keyword evidence="2" id="KW-1185">Reference proteome</keyword>
<dbReference type="InterPro" id="IPR023795">
    <property type="entry name" value="Serpin_CS"/>
</dbReference>
<accession>A0A4Z2EJB3</accession>
<sequence>METAPEGNQYPAAASVTYLSYRVDRPFLFLIRDEATKALDTSDQMVALTSQKTTNARRVLLLRTMTAFCPHEAQNPSSKY</sequence>
<gene>
    <name evidence="1" type="ORF">EYF80_061183</name>
</gene>
<protein>
    <submittedName>
        <fullName evidence="1">Uncharacterized protein</fullName>
    </submittedName>
</protein>
<evidence type="ECO:0000313" key="2">
    <source>
        <dbReference type="Proteomes" id="UP000314294"/>
    </source>
</evidence>
<evidence type="ECO:0000313" key="1">
    <source>
        <dbReference type="EMBL" id="TNN28670.1"/>
    </source>
</evidence>
<proteinExistence type="predicted"/>
<dbReference type="PROSITE" id="PS00284">
    <property type="entry name" value="SERPIN"/>
    <property type="match status" value="1"/>
</dbReference>